<evidence type="ECO:0000256" key="1">
    <source>
        <dbReference type="ARBA" id="ARBA00003640"/>
    </source>
</evidence>
<dbReference type="GO" id="GO:0051607">
    <property type="term" value="P:defense response to virus"/>
    <property type="evidence" value="ECO:0007669"/>
    <property type="project" value="UniProtKB-KW"/>
</dbReference>
<comment type="similarity">
    <text evidence="2">Belongs to the CRISPR-associated Csm2 family.</text>
</comment>
<evidence type="ECO:0000256" key="2">
    <source>
        <dbReference type="ARBA" id="ARBA00006896"/>
    </source>
</evidence>
<evidence type="ECO:0000313" key="8">
    <source>
        <dbReference type="Proteomes" id="UP000319783"/>
    </source>
</evidence>
<comment type="caution">
    <text evidence="7">The sequence shown here is derived from an EMBL/GenBank/DDBJ whole genome shotgun (WGS) entry which is preliminary data.</text>
</comment>
<comment type="function">
    <text evidence="1">This subunit may be involved in monitoring complementarity of crRNA and target RNA.</text>
</comment>
<reference evidence="7 8" key="1">
    <citation type="submission" date="2019-04" db="EMBL/GenBank/DDBJ databases">
        <title>Genome of a novel bacterium Candidatus Jettenia ecosi reconstructed from metagenome of an anammox bioreactor.</title>
        <authorList>
            <person name="Mardanov A.V."/>
            <person name="Beletsky A.V."/>
            <person name="Ravin N.V."/>
            <person name="Botchkova E.A."/>
            <person name="Litti Y.V."/>
            <person name="Nozhevnikova A.N."/>
        </authorList>
    </citation>
    <scope>NUCLEOTIDE SEQUENCE [LARGE SCALE GENOMIC DNA]</scope>
    <source>
        <strain evidence="7">J2</strain>
    </source>
</reference>
<dbReference type="Pfam" id="PF03750">
    <property type="entry name" value="Csm2_III-A"/>
    <property type="match status" value="1"/>
</dbReference>
<dbReference type="EMBL" id="SULG01000037">
    <property type="protein sequence ID" value="TLD41757.1"/>
    <property type="molecule type" value="Genomic_DNA"/>
</dbReference>
<proteinExistence type="inferred from homology"/>
<name>A0A533QAM5_9BACT</name>
<organism evidence="7 8">
    <name type="scientific">Candidatus Jettenia ecosi</name>
    <dbReference type="NCBI Taxonomy" id="2494326"/>
    <lineage>
        <taxon>Bacteria</taxon>
        <taxon>Pseudomonadati</taxon>
        <taxon>Planctomycetota</taxon>
        <taxon>Candidatus Brocadiia</taxon>
        <taxon>Candidatus Brocadiales</taxon>
        <taxon>Candidatus Brocadiaceae</taxon>
        <taxon>Candidatus Jettenia</taxon>
    </lineage>
</organism>
<dbReference type="Proteomes" id="UP000319783">
    <property type="component" value="Unassembled WGS sequence"/>
</dbReference>
<gene>
    <name evidence="7" type="ORF">JETT_1982</name>
</gene>
<evidence type="ECO:0000256" key="4">
    <source>
        <dbReference type="ARBA" id="ARBA00022884"/>
    </source>
</evidence>
<dbReference type="InterPro" id="IPR010149">
    <property type="entry name" value="CRISPR-assoc_prot_Csm2_III-A"/>
</dbReference>
<dbReference type="GO" id="GO:0003723">
    <property type="term" value="F:RNA binding"/>
    <property type="evidence" value="ECO:0007669"/>
    <property type="project" value="UniProtKB-KW"/>
</dbReference>
<evidence type="ECO:0000313" key="7">
    <source>
        <dbReference type="EMBL" id="TLD41757.1"/>
    </source>
</evidence>
<keyword evidence="4" id="KW-0694">RNA-binding</keyword>
<accession>A0A533QAM5</accession>
<dbReference type="AlphaFoldDB" id="A0A533QAM5"/>
<evidence type="ECO:0000256" key="3">
    <source>
        <dbReference type="ARBA" id="ARBA00016118"/>
    </source>
</evidence>
<evidence type="ECO:0000256" key="6">
    <source>
        <dbReference type="ARBA" id="ARBA00031723"/>
    </source>
</evidence>
<keyword evidence="5" id="KW-0051">Antiviral defense</keyword>
<evidence type="ECO:0000256" key="5">
    <source>
        <dbReference type="ARBA" id="ARBA00023118"/>
    </source>
</evidence>
<protein>
    <recommendedName>
        <fullName evidence="3">CRISPR system Cms protein Csm2</fullName>
    </recommendedName>
    <alternativeName>
        <fullName evidence="6">CRISPR type III A-associated protein Csm2</fullName>
    </alternativeName>
</protein>
<dbReference type="NCBIfam" id="TIGR01870">
    <property type="entry name" value="cas_TM1810_Csm2"/>
    <property type="match status" value="1"/>
</dbReference>
<sequence>MEVQFWKNKDKKQIDPELFSAKAEAFADQISNESGERTNNPTQIRKFYDEVLRFDSMLKGIPEEKQKEEFEKMLPYIKMLNAKAAYALGRDELISKGFKDFIAAAVKQTHDKDDFDAFAGLFEAFMGFYKYAYKSKKDQNRSGGRR</sequence>